<proteinExistence type="predicted"/>
<dbReference type="InParanoid" id="A0A1B4XC53"/>
<organism evidence="3 4">
    <name type="scientific">Sulfuricaulis limicola</name>
    <dbReference type="NCBI Taxonomy" id="1620215"/>
    <lineage>
        <taxon>Bacteria</taxon>
        <taxon>Pseudomonadati</taxon>
        <taxon>Pseudomonadota</taxon>
        <taxon>Gammaproteobacteria</taxon>
        <taxon>Acidiferrobacterales</taxon>
        <taxon>Acidiferrobacteraceae</taxon>
        <taxon>Sulfuricaulis</taxon>
    </lineage>
</organism>
<dbReference type="GO" id="GO:0043683">
    <property type="term" value="P:type IV pilus assembly"/>
    <property type="evidence" value="ECO:0007669"/>
    <property type="project" value="TreeGrafter"/>
</dbReference>
<dbReference type="GO" id="GO:0043107">
    <property type="term" value="P:type IV pilus-dependent motility"/>
    <property type="evidence" value="ECO:0007669"/>
    <property type="project" value="TreeGrafter"/>
</dbReference>
<feature type="coiled-coil region" evidence="1">
    <location>
        <begin position="48"/>
        <end position="85"/>
    </location>
</feature>
<name>A0A1B4XC53_9GAMM</name>
<evidence type="ECO:0000256" key="2">
    <source>
        <dbReference type="SAM" id="Phobius"/>
    </source>
</evidence>
<keyword evidence="1" id="KW-0175">Coiled coil</keyword>
<dbReference type="OrthoDB" id="5296173at2"/>
<sequence length="191" mass="21646">MTTRINLLPWREMRRKEQDRQLLTIAVGAWILMGVIIFYAHVHVSALIENQNKRNEFLNQEIAKVELEIKEIAELKKKRADLIARMNVIYQLQGDRAKVVHLFDELARKLPEGVYLVSLNHTGSSIALKGVAQSNARVSALMRNLAASDWFAEPELEVITVKAQGSDRVSEFSLKVKPVAKQQSKIEDTGT</sequence>
<keyword evidence="2" id="KW-0472">Membrane</keyword>
<evidence type="ECO:0000313" key="4">
    <source>
        <dbReference type="Proteomes" id="UP000243180"/>
    </source>
</evidence>
<dbReference type="PANTHER" id="PTHR40278">
    <property type="entry name" value="DNA UTILIZATION PROTEIN HOFN"/>
    <property type="match status" value="1"/>
</dbReference>
<accession>A0A1B4XC53</accession>
<dbReference type="KEGG" id="slim:SCL_0059"/>
<feature type="transmembrane region" description="Helical" evidence="2">
    <location>
        <begin position="21"/>
        <end position="42"/>
    </location>
</feature>
<evidence type="ECO:0000313" key="3">
    <source>
        <dbReference type="EMBL" id="BAV32383.1"/>
    </source>
</evidence>
<dbReference type="RefSeq" id="WP_096359068.1">
    <property type="nucleotide sequence ID" value="NZ_AP014879.1"/>
</dbReference>
<keyword evidence="2" id="KW-1133">Transmembrane helix</keyword>
<dbReference type="InterPro" id="IPR007813">
    <property type="entry name" value="PilN"/>
</dbReference>
<protein>
    <submittedName>
        <fullName evidence="3">Pilus assembly protein PilN</fullName>
    </submittedName>
</protein>
<dbReference type="PANTHER" id="PTHR40278:SF2">
    <property type="entry name" value="TYPE IV PILUS INNER MEMBRANE COMPONENT PILN"/>
    <property type="match status" value="1"/>
</dbReference>
<dbReference type="Pfam" id="PF05137">
    <property type="entry name" value="PilN"/>
    <property type="match status" value="1"/>
</dbReference>
<reference evidence="3 4" key="1">
    <citation type="submission" date="2015-05" db="EMBL/GenBank/DDBJ databases">
        <title>Complete genome sequence of a sulfur-oxidizing gammaproteobacterium strain HA5.</title>
        <authorList>
            <person name="Miura A."/>
            <person name="Kojima H."/>
            <person name="Fukui M."/>
        </authorList>
    </citation>
    <scope>NUCLEOTIDE SEQUENCE [LARGE SCALE GENOMIC DNA]</scope>
    <source>
        <strain evidence="3 4">HA5</strain>
    </source>
</reference>
<keyword evidence="4" id="KW-1185">Reference proteome</keyword>
<dbReference type="EMBL" id="AP014879">
    <property type="protein sequence ID" value="BAV32383.1"/>
    <property type="molecule type" value="Genomic_DNA"/>
</dbReference>
<evidence type="ECO:0000256" key="1">
    <source>
        <dbReference type="SAM" id="Coils"/>
    </source>
</evidence>
<dbReference type="InterPro" id="IPR052534">
    <property type="entry name" value="Extracell_DNA_Util/SecSys_Comp"/>
</dbReference>
<dbReference type="AlphaFoldDB" id="A0A1B4XC53"/>
<keyword evidence="2" id="KW-0812">Transmembrane</keyword>
<dbReference type="Proteomes" id="UP000243180">
    <property type="component" value="Chromosome"/>
</dbReference>
<gene>
    <name evidence="3" type="ORF">SCL_0059</name>
</gene>